<evidence type="ECO:0000313" key="1">
    <source>
        <dbReference type="EMBL" id="JAH75609.1"/>
    </source>
</evidence>
<reference evidence="1" key="1">
    <citation type="submission" date="2014-11" db="EMBL/GenBank/DDBJ databases">
        <authorList>
            <person name="Amaro Gonzalez C."/>
        </authorList>
    </citation>
    <scope>NUCLEOTIDE SEQUENCE</scope>
</reference>
<organism evidence="1">
    <name type="scientific">Anguilla anguilla</name>
    <name type="common">European freshwater eel</name>
    <name type="synonym">Muraena anguilla</name>
    <dbReference type="NCBI Taxonomy" id="7936"/>
    <lineage>
        <taxon>Eukaryota</taxon>
        <taxon>Metazoa</taxon>
        <taxon>Chordata</taxon>
        <taxon>Craniata</taxon>
        <taxon>Vertebrata</taxon>
        <taxon>Euteleostomi</taxon>
        <taxon>Actinopterygii</taxon>
        <taxon>Neopterygii</taxon>
        <taxon>Teleostei</taxon>
        <taxon>Anguilliformes</taxon>
        <taxon>Anguillidae</taxon>
        <taxon>Anguilla</taxon>
    </lineage>
</organism>
<proteinExistence type="predicted"/>
<reference evidence="1" key="2">
    <citation type="journal article" date="2015" name="Fish Shellfish Immunol.">
        <title>Early steps in the European eel (Anguilla anguilla)-Vibrio vulnificus interaction in the gills: Role of the RtxA13 toxin.</title>
        <authorList>
            <person name="Callol A."/>
            <person name="Pajuelo D."/>
            <person name="Ebbesson L."/>
            <person name="Teles M."/>
            <person name="MacKenzie S."/>
            <person name="Amaro C."/>
        </authorList>
    </citation>
    <scope>NUCLEOTIDE SEQUENCE</scope>
</reference>
<dbReference type="EMBL" id="GBXM01032968">
    <property type="protein sequence ID" value="JAH75609.1"/>
    <property type="molecule type" value="Transcribed_RNA"/>
</dbReference>
<dbReference type="AlphaFoldDB" id="A0A0E9VBX6"/>
<protein>
    <submittedName>
        <fullName evidence="1">Uncharacterized protein</fullName>
    </submittedName>
</protein>
<accession>A0A0E9VBX6</accession>
<sequence>MLAMWETTKLLICSSMKM</sequence>
<name>A0A0E9VBX6_ANGAN</name>